<feature type="transmembrane region" description="Helical" evidence="1">
    <location>
        <begin position="51"/>
        <end position="76"/>
    </location>
</feature>
<reference evidence="2 3" key="1">
    <citation type="submission" date="2019-03" db="EMBL/GenBank/DDBJ databases">
        <title>Genomic Encyclopedia of Type Strains, Phase IV (KMG-IV): sequencing the most valuable type-strain genomes for metagenomic binning, comparative biology and taxonomic classification.</title>
        <authorList>
            <person name="Goeker M."/>
        </authorList>
    </citation>
    <scope>NUCLEOTIDE SEQUENCE [LARGE SCALE GENOMIC DNA]</scope>
    <source>
        <strain evidence="2 3">DSM 100013</strain>
    </source>
</reference>
<keyword evidence="1" id="KW-0472">Membrane</keyword>
<feature type="transmembrane region" description="Helical" evidence="1">
    <location>
        <begin position="274"/>
        <end position="293"/>
    </location>
</feature>
<dbReference type="SUPFAM" id="SSF103473">
    <property type="entry name" value="MFS general substrate transporter"/>
    <property type="match status" value="1"/>
</dbReference>
<dbReference type="GO" id="GO:0015293">
    <property type="term" value="F:symporter activity"/>
    <property type="evidence" value="ECO:0007669"/>
    <property type="project" value="InterPro"/>
</dbReference>
<accession>A0A4R2TGT6</accession>
<feature type="transmembrane region" description="Helical" evidence="1">
    <location>
        <begin position="372"/>
        <end position="400"/>
    </location>
</feature>
<feature type="transmembrane region" description="Helical" evidence="1">
    <location>
        <begin position="160"/>
        <end position="180"/>
    </location>
</feature>
<dbReference type="PANTHER" id="PTHR11328">
    <property type="entry name" value="MAJOR FACILITATOR SUPERFAMILY DOMAIN-CONTAINING PROTEIN"/>
    <property type="match status" value="1"/>
</dbReference>
<feature type="transmembrane region" description="Helical" evidence="1">
    <location>
        <begin position="420"/>
        <end position="442"/>
    </location>
</feature>
<keyword evidence="1" id="KW-0812">Transmembrane</keyword>
<feature type="transmembrane region" description="Helical" evidence="1">
    <location>
        <begin position="330"/>
        <end position="351"/>
    </location>
</feature>
<dbReference type="AlphaFoldDB" id="A0A4R2TGT6"/>
<dbReference type="Proteomes" id="UP000295504">
    <property type="component" value="Unassembled WGS sequence"/>
</dbReference>
<dbReference type="GO" id="GO:0005886">
    <property type="term" value="C:plasma membrane"/>
    <property type="evidence" value="ECO:0007669"/>
    <property type="project" value="TreeGrafter"/>
</dbReference>
<feature type="transmembrane region" description="Helical" evidence="1">
    <location>
        <begin position="88"/>
        <end position="107"/>
    </location>
</feature>
<feature type="transmembrane region" description="Helical" evidence="1">
    <location>
        <begin position="239"/>
        <end position="262"/>
    </location>
</feature>
<name>A0A4R2TGT6_9FIRM</name>
<feature type="transmembrane region" description="Helical" evidence="1">
    <location>
        <begin position="192"/>
        <end position="211"/>
    </location>
</feature>
<evidence type="ECO:0000256" key="1">
    <source>
        <dbReference type="SAM" id="Phobius"/>
    </source>
</evidence>
<gene>
    <name evidence="2" type="ORF">EDD79_101361</name>
</gene>
<proteinExistence type="predicted"/>
<evidence type="ECO:0000313" key="2">
    <source>
        <dbReference type="EMBL" id="TCQ02780.1"/>
    </source>
</evidence>
<feature type="transmembrane region" description="Helical" evidence="1">
    <location>
        <begin position="12"/>
        <end position="39"/>
    </location>
</feature>
<dbReference type="InterPro" id="IPR039672">
    <property type="entry name" value="MFS_2"/>
</dbReference>
<dbReference type="Gene3D" id="1.20.1250.20">
    <property type="entry name" value="MFS general substrate transporter like domains"/>
    <property type="match status" value="2"/>
</dbReference>
<comment type="caution">
    <text evidence="2">The sequence shown here is derived from an EMBL/GenBank/DDBJ whole genome shotgun (WGS) entry which is preliminary data.</text>
</comment>
<evidence type="ECO:0000313" key="3">
    <source>
        <dbReference type="Proteomes" id="UP000295504"/>
    </source>
</evidence>
<dbReference type="PANTHER" id="PTHR11328:SF24">
    <property type="entry name" value="MAJOR FACILITATOR SUPERFAMILY (MFS) PROFILE DOMAIN-CONTAINING PROTEIN"/>
    <property type="match status" value="1"/>
</dbReference>
<sequence length="448" mass="50741">MQAASKTKLPMYVQLCYGIGVSYAIIDQIFAQWVIYYYLPPENSGLRPLIAPIYIALALIISRFVDMIFDPLVGYISDNFHSKWGRRIPFIAVGCIPLVICTIALFYPPSNTSLIPWHLSIVGSLFFIFYTIVGAPYNALIPEISQNYEDRLNLSTWQSVFRLLYTAIAMISPGILMKSLSNENPELGLRKMVIFLSLFALIGMIFMVFTIKEMNYSKAKAEKVDLNRALRIIFKDKSFIYYLLGLLFFFIGFNTLRTVMNYFVEDVMGLGKEYLTIVSAILFGFSALFFYPINRLSKKIGYRKPMLVFLIALIILSIGLFQLGKTIPTSWGFIIFALIGIPVSGAAFIFPPAMLSEIVAHSRRDNNLQSEGFYFGIQGFFLKMAFLVSVGLVPILLTYGENINLIDSIVKGTGTVQLQGIYLTTILASISFFISFIFYYIYPEKIEI</sequence>
<feature type="transmembrane region" description="Helical" evidence="1">
    <location>
        <begin position="305"/>
        <end position="324"/>
    </location>
</feature>
<organism evidence="2 3">
    <name type="scientific">Serpentinicella alkaliphila</name>
    <dbReference type="NCBI Taxonomy" id="1734049"/>
    <lineage>
        <taxon>Bacteria</taxon>
        <taxon>Bacillati</taxon>
        <taxon>Bacillota</taxon>
        <taxon>Clostridia</taxon>
        <taxon>Peptostreptococcales</taxon>
        <taxon>Natronincolaceae</taxon>
        <taxon>Serpentinicella</taxon>
    </lineage>
</organism>
<dbReference type="OrthoDB" id="9764596at2"/>
<dbReference type="RefSeq" id="WP_132848308.1">
    <property type="nucleotide sequence ID" value="NZ_CP058648.1"/>
</dbReference>
<dbReference type="Pfam" id="PF13347">
    <property type="entry name" value="MFS_2"/>
    <property type="match status" value="1"/>
</dbReference>
<dbReference type="EMBL" id="SLYC01000013">
    <property type="protein sequence ID" value="TCQ02780.1"/>
    <property type="molecule type" value="Genomic_DNA"/>
</dbReference>
<keyword evidence="3" id="KW-1185">Reference proteome</keyword>
<keyword evidence="1" id="KW-1133">Transmembrane helix</keyword>
<dbReference type="GO" id="GO:0008643">
    <property type="term" value="P:carbohydrate transport"/>
    <property type="evidence" value="ECO:0007669"/>
    <property type="project" value="InterPro"/>
</dbReference>
<feature type="transmembrane region" description="Helical" evidence="1">
    <location>
        <begin position="119"/>
        <end position="140"/>
    </location>
</feature>
<dbReference type="InterPro" id="IPR036259">
    <property type="entry name" value="MFS_trans_sf"/>
</dbReference>
<protein>
    <submittedName>
        <fullName evidence="2">GPH family glycoside/pentoside/hexuronide:cation symporter</fullName>
    </submittedName>
</protein>